<evidence type="ECO:0000313" key="1">
    <source>
        <dbReference type="EMBL" id="MDT0346741.1"/>
    </source>
</evidence>
<accession>A0ABU2MZ07</accession>
<protein>
    <recommendedName>
        <fullName evidence="3">Small CPxCG-related zinc finger protein</fullName>
    </recommendedName>
</protein>
<evidence type="ECO:0000313" key="2">
    <source>
        <dbReference type="Proteomes" id="UP001183246"/>
    </source>
</evidence>
<sequence>MTTAICCRCKRETRAPVEVRRIKQASDPEVTLYACPDCAPNLNHGPHPHDLTPPTEQ</sequence>
<keyword evidence="2" id="KW-1185">Reference proteome</keyword>
<gene>
    <name evidence="1" type="ORF">RM590_29780</name>
</gene>
<proteinExistence type="predicted"/>
<dbReference type="Proteomes" id="UP001183246">
    <property type="component" value="Unassembled WGS sequence"/>
</dbReference>
<comment type="caution">
    <text evidence="1">The sequence shown here is derived from an EMBL/GenBank/DDBJ whole genome shotgun (WGS) entry which is preliminary data.</text>
</comment>
<name>A0ABU2MZ07_9ACTN</name>
<reference evidence="2" key="1">
    <citation type="submission" date="2023-07" db="EMBL/GenBank/DDBJ databases">
        <title>30 novel species of actinomycetes from the DSMZ collection.</title>
        <authorList>
            <person name="Nouioui I."/>
        </authorList>
    </citation>
    <scope>NUCLEOTIDE SEQUENCE [LARGE SCALE GENOMIC DNA]</scope>
    <source>
        <strain evidence="2">DSM 44938</strain>
    </source>
</reference>
<dbReference type="RefSeq" id="WP_311707859.1">
    <property type="nucleotide sequence ID" value="NZ_JAVREL010000023.1"/>
</dbReference>
<dbReference type="EMBL" id="JAVREL010000023">
    <property type="protein sequence ID" value="MDT0346741.1"/>
    <property type="molecule type" value="Genomic_DNA"/>
</dbReference>
<evidence type="ECO:0008006" key="3">
    <source>
        <dbReference type="Google" id="ProtNLM"/>
    </source>
</evidence>
<organism evidence="1 2">
    <name type="scientific">Streptomyces litchfieldiae</name>
    <dbReference type="NCBI Taxonomy" id="3075543"/>
    <lineage>
        <taxon>Bacteria</taxon>
        <taxon>Bacillati</taxon>
        <taxon>Actinomycetota</taxon>
        <taxon>Actinomycetes</taxon>
        <taxon>Kitasatosporales</taxon>
        <taxon>Streptomycetaceae</taxon>
        <taxon>Streptomyces</taxon>
    </lineage>
</organism>